<name>A0A3N8RGT0_9BURK</name>
<gene>
    <name evidence="2" type="ORF">DF037_06520</name>
</gene>
<feature type="compositionally biased region" description="Basic and acidic residues" evidence="1">
    <location>
        <begin position="403"/>
        <end position="433"/>
    </location>
</feature>
<feature type="compositionally biased region" description="Basic and acidic residues" evidence="1">
    <location>
        <begin position="22"/>
        <end position="31"/>
    </location>
</feature>
<feature type="region of interest" description="Disordered" evidence="1">
    <location>
        <begin position="367"/>
        <end position="438"/>
    </location>
</feature>
<dbReference type="EMBL" id="QTQX01000003">
    <property type="protein sequence ID" value="RQT34981.1"/>
    <property type="molecule type" value="Genomic_DNA"/>
</dbReference>
<feature type="region of interest" description="Disordered" evidence="1">
    <location>
        <begin position="831"/>
        <end position="850"/>
    </location>
</feature>
<feature type="compositionally biased region" description="Basic and acidic residues" evidence="1">
    <location>
        <begin position="121"/>
        <end position="132"/>
    </location>
</feature>
<evidence type="ECO:0000313" key="2">
    <source>
        <dbReference type="EMBL" id="RQT34981.1"/>
    </source>
</evidence>
<organism evidence="2 3">
    <name type="scientific">Burkholderia contaminans</name>
    <dbReference type="NCBI Taxonomy" id="488447"/>
    <lineage>
        <taxon>Bacteria</taxon>
        <taxon>Pseudomonadati</taxon>
        <taxon>Pseudomonadota</taxon>
        <taxon>Betaproteobacteria</taxon>
        <taxon>Burkholderiales</taxon>
        <taxon>Burkholderiaceae</taxon>
        <taxon>Burkholderia</taxon>
        <taxon>Burkholderia cepacia complex</taxon>
    </lineage>
</organism>
<feature type="compositionally biased region" description="Polar residues" evidence="1">
    <location>
        <begin position="99"/>
        <end position="120"/>
    </location>
</feature>
<sequence>MFRKISNAVLERRQPDPSTTSGERKAPETGKQKASPVATPPPQLAGLDTRSPRKPAEKPRESPSDWGAETLRALDGVALPGALPGSERATGFTVRKSPSLRSNTSLASLKSKSRPASITDKTSEVEPSEPRHVPAVVAATLHETETGTTPVAKAAKTAETADPPATGDHVARLGRVFDTYFGEAADVDTPAVTPPSVKPPSGKDKHTPVVADVPQAARNAQLDATRASNERFERSLAGQDMQPIRNSGRDNNCSIYALVQCARPDLDGPALDQAVSEIRAGFDAQHPDERGRMLLLDTNEGGHGAALVSLVNEKFGVDMQVGVVQAGVDDTHPVTTLGQFHGSQHRAGQVPTHRVVVWDQHGHFEAITSTPDKAAGSRIDATKPEPASLTPTVTTPPPADLATGKRADDPPKKTDGTTNTGKKEAAPRPHGEALGRLVPNASVGAKALRRFGRWIKVDNENALPQLLNKTKPEGGIVQGLTKAHLTASPASALALAHEGVNTVYAAQELGSSALRKSRYQKQLGNWPASGDDPKVATGGHEVPLSEVAGKTDFQSRYDLKVAILNQPDGPQREKMLDVLTGRYIAEVQGKNRVVRSAIKTTMSAVGIGAGVGLAVGTHGAAPAAIAGGAILSGRDLLDNRKAAHSLKQHYRDKKMAAIADGAMRNRLEKQFDGEPGATEKGDWDGIRNTVNQQRIGRFLPLKFDLFDENKSTDNKKQEVDLVKKHAAARVVGMLEESHGRQSLAPAYLQASGGVRHKELKAFYRKAVDDDRRADGGSDIASALQLMRDLGMSKMEAIAHLRTAAGGVAQKPLDEDQAKQMKDDPDPIVRLMAQSPTDRLESALGSAMGRR</sequence>
<protein>
    <submittedName>
        <fullName evidence="2">Uncharacterized protein</fullName>
    </submittedName>
</protein>
<feature type="region of interest" description="Disordered" evidence="1">
    <location>
        <begin position="187"/>
        <end position="208"/>
    </location>
</feature>
<accession>A0A3N8RGT0</accession>
<comment type="caution">
    <text evidence="2">The sequence shown here is derived from an EMBL/GenBank/DDBJ whole genome shotgun (WGS) entry which is preliminary data.</text>
</comment>
<proteinExistence type="predicted"/>
<dbReference type="AlphaFoldDB" id="A0A3N8RGT0"/>
<reference evidence="2 3" key="1">
    <citation type="submission" date="2018-08" db="EMBL/GenBank/DDBJ databases">
        <title>Comparative analysis of Burkholderia isolates from Puerto Rico.</title>
        <authorList>
            <person name="Hall C."/>
            <person name="Sahl J."/>
            <person name="Wagner D."/>
        </authorList>
    </citation>
    <scope>NUCLEOTIDE SEQUENCE [LARGE SCALE GENOMIC DNA]</scope>
    <source>
        <strain evidence="2 3">Bp9001</strain>
    </source>
</reference>
<dbReference type="RefSeq" id="WP_124616657.1">
    <property type="nucleotide sequence ID" value="NZ_QTQX01000003.1"/>
</dbReference>
<feature type="region of interest" description="Disordered" evidence="1">
    <location>
        <begin position="1"/>
        <end position="133"/>
    </location>
</feature>
<evidence type="ECO:0000313" key="3">
    <source>
        <dbReference type="Proteomes" id="UP000269271"/>
    </source>
</evidence>
<evidence type="ECO:0000256" key="1">
    <source>
        <dbReference type="SAM" id="MobiDB-lite"/>
    </source>
</evidence>
<feature type="compositionally biased region" description="Basic and acidic residues" evidence="1">
    <location>
        <begin position="50"/>
        <end position="63"/>
    </location>
</feature>
<dbReference type="Proteomes" id="UP000269271">
    <property type="component" value="Unassembled WGS sequence"/>
</dbReference>